<evidence type="ECO:0000313" key="6">
    <source>
        <dbReference type="Proteomes" id="UP000066480"/>
    </source>
</evidence>
<dbReference type="InterPro" id="IPR043128">
    <property type="entry name" value="Rev_trsase/Diguanyl_cyclase"/>
</dbReference>
<dbReference type="Gene3D" id="3.30.70.270">
    <property type="match status" value="1"/>
</dbReference>
<comment type="catalytic activity">
    <reaction evidence="3">
        <text>DNA(n) + a 2'-deoxyribonucleoside 5'-triphosphate = DNA(n+1) + diphosphate</text>
        <dbReference type="Rhea" id="RHEA:22508"/>
        <dbReference type="Rhea" id="RHEA-COMP:17339"/>
        <dbReference type="Rhea" id="RHEA-COMP:17340"/>
        <dbReference type="ChEBI" id="CHEBI:33019"/>
        <dbReference type="ChEBI" id="CHEBI:61560"/>
        <dbReference type="ChEBI" id="CHEBI:173112"/>
        <dbReference type="EC" id="2.7.7.7"/>
    </reaction>
</comment>
<reference evidence="5 6" key="1">
    <citation type="submission" date="2015-03" db="EMBL/GenBank/DDBJ databases">
        <title>Luteipulveratus halotolerans sp. nov., a novel actinobacterium (Dermacoccaceae) from Sarawak, Malaysia.</title>
        <authorList>
            <person name="Juboi H."/>
            <person name="Basik A."/>
            <person name="Shamsul S.S."/>
            <person name="Arnold P."/>
            <person name="Schmitt E.K."/>
            <person name="Sanglier J.-J."/>
            <person name="Yeo T."/>
        </authorList>
    </citation>
    <scope>NUCLEOTIDE SEQUENCE [LARGE SCALE GENOMIC DNA]</scope>
    <source>
        <strain evidence="5 6">MN07-A0370</strain>
    </source>
</reference>
<dbReference type="Pfam" id="PF11799">
    <property type="entry name" value="IMS_C"/>
    <property type="match status" value="1"/>
</dbReference>
<dbReference type="GO" id="GO:0003684">
    <property type="term" value="F:damaged DNA binding"/>
    <property type="evidence" value="ECO:0007669"/>
    <property type="project" value="InterPro"/>
</dbReference>
<dbReference type="InterPro" id="IPR050116">
    <property type="entry name" value="DNA_polymerase-Y"/>
</dbReference>
<dbReference type="GO" id="GO:0003887">
    <property type="term" value="F:DNA-directed DNA polymerase activity"/>
    <property type="evidence" value="ECO:0007669"/>
    <property type="project" value="UniProtKB-EC"/>
</dbReference>
<dbReference type="KEGG" id="lmoi:VV02_25785"/>
<dbReference type="PANTHER" id="PTHR11076:SF33">
    <property type="entry name" value="DNA POLYMERASE KAPPA"/>
    <property type="match status" value="1"/>
</dbReference>
<comment type="similarity">
    <text evidence="1">Belongs to the DNA polymerase type-Y family.</text>
</comment>
<accession>A0A0K1JP33</accession>
<dbReference type="EMBL" id="CP011112">
    <property type="protein sequence ID" value="AKU18471.1"/>
    <property type="molecule type" value="Genomic_DNA"/>
</dbReference>
<evidence type="ECO:0000259" key="4">
    <source>
        <dbReference type="PROSITE" id="PS50173"/>
    </source>
</evidence>
<dbReference type="PROSITE" id="PS50173">
    <property type="entry name" value="UMUC"/>
    <property type="match status" value="1"/>
</dbReference>
<evidence type="ECO:0000313" key="5">
    <source>
        <dbReference type="EMBL" id="AKU18471.1"/>
    </source>
</evidence>
<dbReference type="InterPro" id="IPR001126">
    <property type="entry name" value="UmuC"/>
</dbReference>
<sequence length="341" mass="37286">MLLHADCDAFFASVEQRDARELRGVPMAVVNQVVMCASYEARALGVTAGTPVQRALRRWPQLRVVPPRSDVYDEASEQLFALFRSITPLVEPGSMEEAFLDVTDRGDPSSLATDLRTRARRDLGLPVSVGVGSTKLIAKMASRRAKPDGLVVVDRERETWLRPRLRLADLWGVGPATSAKLHEAGLVTVGDLTTYDEVSLAEILPKAAARRLIAVSRGTDDATIRLPKPRRSVSVQRTISPATRNHLVIEQRITHAVDTALERIAGDPRTPRRLEVVVRYDDRATVSTVETLEPSVTEAADLKAVALQLLERTAYADDGRGVTLAGITLHLPPAKEPADSM</sequence>
<dbReference type="GO" id="GO:0009432">
    <property type="term" value="P:SOS response"/>
    <property type="evidence" value="ECO:0007669"/>
    <property type="project" value="TreeGrafter"/>
</dbReference>
<dbReference type="AlphaFoldDB" id="A0A0K1JP33"/>
<dbReference type="GO" id="GO:0005829">
    <property type="term" value="C:cytosol"/>
    <property type="evidence" value="ECO:0007669"/>
    <property type="project" value="TreeGrafter"/>
</dbReference>
<feature type="domain" description="UmuC" evidence="4">
    <location>
        <begin position="2"/>
        <end position="174"/>
    </location>
</feature>
<dbReference type="GO" id="GO:0042276">
    <property type="term" value="P:error-prone translesion synthesis"/>
    <property type="evidence" value="ECO:0007669"/>
    <property type="project" value="TreeGrafter"/>
</dbReference>
<dbReference type="InterPro" id="IPR022880">
    <property type="entry name" value="DNApol_IV"/>
</dbReference>
<dbReference type="GO" id="GO:0006281">
    <property type="term" value="P:DNA repair"/>
    <property type="evidence" value="ECO:0007669"/>
    <property type="project" value="InterPro"/>
</dbReference>
<proteinExistence type="inferred from homology"/>
<dbReference type="SUPFAM" id="SSF56672">
    <property type="entry name" value="DNA/RNA polymerases"/>
    <property type="match status" value="1"/>
</dbReference>
<name>A0A0K1JP33_9MICO</name>
<dbReference type="Gene3D" id="3.30.1490.100">
    <property type="entry name" value="DNA polymerase, Y-family, little finger domain"/>
    <property type="match status" value="1"/>
</dbReference>
<gene>
    <name evidence="5" type="ORF">VV02_25785</name>
</gene>
<dbReference type="STRING" id="571913.VV02_25785"/>
<dbReference type="PANTHER" id="PTHR11076">
    <property type="entry name" value="DNA REPAIR POLYMERASE UMUC / TRANSFERASE FAMILY MEMBER"/>
    <property type="match status" value="1"/>
</dbReference>
<dbReference type="InterPro" id="IPR043502">
    <property type="entry name" value="DNA/RNA_pol_sf"/>
</dbReference>
<dbReference type="Gene3D" id="3.40.1170.60">
    <property type="match status" value="1"/>
</dbReference>
<dbReference type="PATRIC" id="fig|571913.6.peg.5226"/>
<dbReference type="InterPro" id="IPR017961">
    <property type="entry name" value="DNA_pol_Y-fam_little_finger"/>
</dbReference>
<dbReference type="CDD" id="cd03586">
    <property type="entry name" value="PolY_Pol_IV_kappa"/>
    <property type="match status" value="1"/>
</dbReference>
<evidence type="ECO:0000256" key="1">
    <source>
        <dbReference type="ARBA" id="ARBA00010945"/>
    </source>
</evidence>
<dbReference type="InterPro" id="IPR036775">
    <property type="entry name" value="DNA_pol_Y-fam_lit_finger_sf"/>
</dbReference>
<evidence type="ECO:0000256" key="3">
    <source>
        <dbReference type="ARBA" id="ARBA00049244"/>
    </source>
</evidence>
<dbReference type="Proteomes" id="UP000066480">
    <property type="component" value="Chromosome"/>
</dbReference>
<dbReference type="RefSeq" id="WP_052596319.1">
    <property type="nucleotide sequence ID" value="NZ_CP011112.1"/>
</dbReference>
<dbReference type="Gene3D" id="1.10.150.20">
    <property type="entry name" value="5' to 3' exonuclease, C-terminal subdomain"/>
    <property type="match status" value="1"/>
</dbReference>
<protein>
    <recommendedName>
        <fullName evidence="4">UmuC domain-containing protein</fullName>
    </recommendedName>
</protein>
<keyword evidence="6" id="KW-1185">Reference proteome</keyword>
<dbReference type="OrthoDB" id="9808813at2"/>
<dbReference type="SUPFAM" id="SSF100879">
    <property type="entry name" value="Lesion bypass DNA polymerase (Y-family), little finger domain"/>
    <property type="match status" value="1"/>
</dbReference>
<organism evidence="5 6">
    <name type="scientific">Luteipulveratus mongoliensis</name>
    <dbReference type="NCBI Taxonomy" id="571913"/>
    <lineage>
        <taxon>Bacteria</taxon>
        <taxon>Bacillati</taxon>
        <taxon>Actinomycetota</taxon>
        <taxon>Actinomycetes</taxon>
        <taxon>Micrococcales</taxon>
        <taxon>Dermacoccaceae</taxon>
        <taxon>Luteipulveratus</taxon>
    </lineage>
</organism>
<comment type="function">
    <text evidence="2">Poorly processive, error-prone DNA polymerase involved in untargeted mutagenesis. Copies undamaged DNA at stalled replication forks, which arise in vivo from mismatched or misaligned primer ends. These misaligned primers can be extended by PolIV. Exhibits no 3'-5' exonuclease (proofreading) activity. May be involved in translesional synthesis, in conjunction with the beta clamp from PolIII.</text>
</comment>
<evidence type="ECO:0000256" key="2">
    <source>
        <dbReference type="ARBA" id="ARBA00025589"/>
    </source>
</evidence>
<dbReference type="Pfam" id="PF00817">
    <property type="entry name" value="IMS"/>
    <property type="match status" value="1"/>
</dbReference>